<sequence>MHRFHSEGVFAPLTACRVCRFLRREPHEVWESREIGSTSESGFASRQAARCCMLGANGLNGGHVARLSWLHFSDLQLGTRGSRLLQPEYRDALEKDLRKLHALTGPWDLVLISGDLTKTGSEREFELVNSTLGSLWKFFNSLGSTPCLLTVPGNHDILQGSATSKLNHLRALDVRNAHHDSGTSVQEQEVRAGLAPFSAWFSAWRKEHPVPLIQSFHPGLLPGDFVTTLRKERLKIGVVGLNSLFRSSPDDALESRHEIHLQQLDAATRDDVRRWAREHDILLLLTHHAPRKLHTQSLELLLSALTPPAGAVLHLCGGRHEMDMPAIQKTTEGVLLHAPSLFGWDDASKHSWGYIAGNIDMNMSEMSGQLSLFSRVTAHTRVGLEMQQDKQLHPLNEGPVSIDFSPSGLSLPKSQGSLASPGRDTDQGPSSLLRTLGDGIQPAPEELTAFKPESFTQDAAHDDNILAVVNQRQASILPRGVKLRETLFTGRAAVGWMAWAPAGDLLAVGLSDGRLMSWYPSHGSPRWVIQAHETAVTDLCFEPSGQRIASCSGSQLRLWNAKGKQLLEVPLLALQSTVAWSSSGLLAASTFDGRIIFWWADSGSEEVRSVPRGSPSEIYCMAWSTNGQRLACGGEGDGTLLLWDIRTDDSLDISYELHRAGNKGAIQDIAWKPGSPLLALACRDKSIRIWNTKTQKLVGMLEGHTDVVVSVSFSCDGQLLASKSLDGTVCLFRTDTWKEVAKLDEPPSALAWAGLTFSASKPLLATLSPGSRGVRIWDIDVEALLTAQTPASTTVHNASAKVVLVGEGRAGKSCLALRMVKGAYEELGSTHGIRFWSMPVEATEQGRRIQREVILWDMGGQSEYQLVHQLFLSDSTVALMVMEPGRGKPALDEIEGWNQRLLAQTRAHPVRKLLIGAKMDDENAPVDEGAIDHFIQRLQFSGYVSTSARTGRGLPELKNVLASTIEWDAIEKVSRPELFQRLREHIQRLRNAKKVVITFTDLEDELRRDTGGAVDSKALQAVVAQLAWQGLLADTRLADGTQALVLEVEQVERYAGSLVLAARDNPHGVPAIDVAKVRSRNMLFPRIRPEERLRWDQELIVLDCVTQLLLEHGLCLQHEGLLIFPSLFRPTQHGPAADFPYSVSMHYDFTGPVDNIYASLVSSLAISRGFGSMRLWEDRAEFGRAGEATAGVRRVQHGSQGARGFARLDLFFDTETPKDKRDLFVNFVEEHLAEHGVELLERLSVTCACGRVFVEDIVLARIESGQADIGCQVCDRRTPLTLGAQASRAQDPGLANKTRALRTQVREQRSQTISETKVIMAEAEKTAPAQDTPLRILHLSDLHVGAKEDPLNLFQPLVADLKDKTEGLGLSRLDYLVISGDITNRATPEEFEQARKFVSELIQEFGLTSERCIIVPGNHDLHWDTEVYSLKKKRQVNEKELKLGMYHQEGDVFFIREETKYAERFRNFSQHFYHPLLQKEYPLSAEQQCLPFLFPETRLQFLSMNSAWEIDEYFKERSSISEHALSRGLAEADSQLADARKAGTLAAGAKVLRLGVWHHPITGNEKIQSDAFMGRLQQADVRICMHGHVHEDRADLVGYLNPTRRIHVMGAGSFGAPTAERPESVPRLYNLLEVNRDLGGFRVNTRSMPRQGGAWRGHAIWRGPERAVMRTFYDVSLI</sequence>
<name>A0A540WJF2_9BACT</name>
<dbReference type="OrthoDB" id="9806985at2"/>
<dbReference type="GO" id="GO:0016787">
    <property type="term" value="F:hydrolase activity"/>
    <property type="evidence" value="ECO:0007669"/>
    <property type="project" value="InterPro"/>
</dbReference>
<dbReference type="Pfam" id="PF00149">
    <property type="entry name" value="Metallophos"/>
    <property type="match status" value="2"/>
</dbReference>
<evidence type="ECO:0000256" key="3">
    <source>
        <dbReference type="PROSITE-ProRule" id="PRU00221"/>
    </source>
</evidence>
<dbReference type="EMBL" id="VIFM01000383">
    <property type="protein sequence ID" value="TQF09152.1"/>
    <property type="molecule type" value="Genomic_DNA"/>
</dbReference>
<organism evidence="6 7">
    <name type="scientific">Myxococcus llanfairpwllgwyngyllgogerychwyrndrobwllllantysiliogogogochensis</name>
    <dbReference type="NCBI Taxonomy" id="2590453"/>
    <lineage>
        <taxon>Bacteria</taxon>
        <taxon>Pseudomonadati</taxon>
        <taxon>Myxococcota</taxon>
        <taxon>Myxococcia</taxon>
        <taxon>Myxococcales</taxon>
        <taxon>Cystobacterineae</taxon>
        <taxon>Myxococcaceae</taxon>
        <taxon>Myxococcus</taxon>
    </lineage>
</organism>
<dbReference type="PROSITE" id="PS51419">
    <property type="entry name" value="RAB"/>
    <property type="match status" value="1"/>
</dbReference>
<dbReference type="InterPro" id="IPR001680">
    <property type="entry name" value="WD40_rpt"/>
</dbReference>
<feature type="domain" description="Calcineurin-like phosphoesterase" evidence="5">
    <location>
        <begin position="1334"/>
        <end position="1591"/>
    </location>
</feature>
<evidence type="ECO:0000256" key="2">
    <source>
        <dbReference type="ARBA" id="ARBA00022737"/>
    </source>
</evidence>
<dbReference type="RefSeq" id="WP_141648998.1">
    <property type="nucleotide sequence ID" value="NZ_VIFM01000383.1"/>
</dbReference>
<dbReference type="PROSITE" id="PS50294">
    <property type="entry name" value="WD_REPEATS_REGION"/>
    <property type="match status" value="2"/>
</dbReference>
<dbReference type="Gene3D" id="3.40.50.300">
    <property type="entry name" value="P-loop containing nucleotide triphosphate hydrolases"/>
    <property type="match status" value="1"/>
</dbReference>
<dbReference type="PROSITE" id="PS50082">
    <property type="entry name" value="WD_REPEATS_2"/>
    <property type="match status" value="2"/>
</dbReference>
<evidence type="ECO:0000256" key="1">
    <source>
        <dbReference type="ARBA" id="ARBA00022574"/>
    </source>
</evidence>
<dbReference type="Gene3D" id="3.60.21.10">
    <property type="match status" value="2"/>
</dbReference>
<feature type="repeat" description="WD" evidence="3">
    <location>
        <begin position="659"/>
        <end position="700"/>
    </location>
</feature>
<dbReference type="SMART" id="SM00320">
    <property type="entry name" value="WD40"/>
    <property type="match status" value="7"/>
</dbReference>
<dbReference type="InterPro" id="IPR027417">
    <property type="entry name" value="P-loop_NTPase"/>
</dbReference>
<dbReference type="PROSITE" id="PS00678">
    <property type="entry name" value="WD_REPEATS_1"/>
    <property type="match status" value="2"/>
</dbReference>
<dbReference type="PANTHER" id="PTHR22847">
    <property type="entry name" value="WD40 REPEAT PROTEIN"/>
    <property type="match status" value="1"/>
</dbReference>
<dbReference type="CDD" id="cd00200">
    <property type="entry name" value="WD40"/>
    <property type="match status" value="1"/>
</dbReference>
<gene>
    <name evidence="6" type="ORF">FJV41_46130</name>
</gene>
<dbReference type="SMART" id="SM00175">
    <property type="entry name" value="RAB"/>
    <property type="match status" value="1"/>
</dbReference>
<proteinExistence type="predicted"/>
<feature type="region of interest" description="Disordered" evidence="4">
    <location>
        <begin position="411"/>
        <end position="437"/>
    </location>
</feature>
<reference evidence="6 7" key="1">
    <citation type="submission" date="2019-06" db="EMBL/GenBank/DDBJ databases">
        <authorList>
            <person name="Livingstone P."/>
            <person name="Whitworth D."/>
        </authorList>
    </citation>
    <scope>NUCLEOTIDE SEQUENCE [LARGE SCALE GENOMIC DNA]</scope>
    <source>
        <strain evidence="6 7">AM401</strain>
    </source>
</reference>
<evidence type="ECO:0000256" key="4">
    <source>
        <dbReference type="SAM" id="MobiDB-lite"/>
    </source>
</evidence>
<feature type="repeat" description="WD" evidence="3">
    <location>
        <begin position="701"/>
        <end position="742"/>
    </location>
</feature>
<dbReference type="InterPro" id="IPR004843">
    <property type="entry name" value="Calcineurin-like_PHP"/>
</dbReference>
<dbReference type="SUPFAM" id="SSF50978">
    <property type="entry name" value="WD40 repeat-like"/>
    <property type="match status" value="1"/>
</dbReference>
<dbReference type="Pfam" id="PF00400">
    <property type="entry name" value="WD40"/>
    <property type="match status" value="4"/>
</dbReference>
<evidence type="ECO:0000313" key="6">
    <source>
        <dbReference type="EMBL" id="TQF09152.1"/>
    </source>
</evidence>
<dbReference type="InterPro" id="IPR036322">
    <property type="entry name" value="WD40_repeat_dom_sf"/>
</dbReference>
<dbReference type="Pfam" id="PF08477">
    <property type="entry name" value="Roc"/>
    <property type="match status" value="1"/>
</dbReference>
<dbReference type="InterPro" id="IPR019775">
    <property type="entry name" value="WD40_repeat_CS"/>
</dbReference>
<feature type="domain" description="Calcineurin-like phosphoesterase" evidence="5">
    <location>
        <begin position="70"/>
        <end position="291"/>
    </location>
</feature>
<dbReference type="InterPro" id="IPR015943">
    <property type="entry name" value="WD40/YVTN_repeat-like_dom_sf"/>
</dbReference>
<keyword evidence="7" id="KW-1185">Reference proteome</keyword>
<keyword evidence="2" id="KW-0677">Repeat</keyword>
<dbReference type="Proteomes" id="UP000315369">
    <property type="component" value="Unassembled WGS sequence"/>
</dbReference>
<evidence type="ECO:0000313" key="7">
    <source>
        <dbReference type="Proteomes" id="UP000315369"/>
    </source>
</evidence>
<dbReference type="SUPFAM" id="SSF52540">
    <property type="entry name" value="P-loop containing nucleoside triphosphate hydrolases"/>
    <property type="match status" value="1"/>
</dbReference>
<protein>
    <recommendedName>
        <fullName evidence="5">Calcineurin-like phosphoesterase domain-containing protein</fullName>
    </recommendedName>
</protein>
<dbReference type="Gene3D" id="2.130.10.10">
    <property type="entry name" value="YVTN repeat-like/Quinoprotein amine dehydrogenase"/>
    <property type="match status" value="2"/>
</dbReference>
<keyword evidence="1 3" id="KW-0853">WD repeat</keyword>
<dbReference type="PRINTS" id="PR00449">
    <property type="entry name" value="RASTRNSFRMNG"/>
</dbReference>
<dbReference type="InterPro" id="IPR029052">
    <property type="entry name" value="Metallo-depent_PP-like"/>
</dbReference>
<evidence type="ECO:0000259" key="5">
    <source>
        <dbReference type="Pfam" id="PF00149"/>
    </source>
</evidence>
<dbReference type="SUPFAM" id="SSF56300">
    <property type="entry name" value="Metallo-dependent phosphatases"/>
    <property type="match status" value="2"/>
</dbReference>
<comment type="caution">
    <text evidence="6">The sequence shown here is derived from an EMBL/GenBank/DDBJ whole genome shotgun (WGS) entry which is preliminary data.</text>
</comment>
<dbReference type="PANTHER" id="PTHR22847:SF637">
    <property type="entry name" value="WD REPEAT DOMAIN 5B"/>
    <property type="match status" value="1"/>
</dbReference>
<accession>A0A540WJF2</accession>